<gene>
    <name evidence="1" type="ORF">E2C01_042475</name>
</gene>
<reference evidence="1 2" key="1">
    <citation type="submission" date="2019-05" db="EMBL/GenBank/DDBJ databases">
        <title>Another draft genome of Portunus trituberculatus and its Hox gene families provides insights of decapod evolution.</title>
        <authorList>
            <person name="Jeong J.-H."/>
            <person name="Song I."/>
            <person name="Kim S."/>
            <person name="Choi T."/>
            <person name="Kim D."/>
            <person name="Ryu S."/>
            <person name="Kim W."/>
        </authorList>
    </citation>
    <scope>NUCLEOTIDE SEQUENCE [LARGE SCALE GENOMIC DNA]</scope>
    <source>
        <tissue evidence="1">Muscle</tissue>
    </source>
</reference>
<comment type="caution">
    <text evidence="1">The sequence shown here is derived from an EMBL/GenBank/DDBJ whole genome shotgun (WGS) entry which is preliminary data.</text>
</comment>
<protein>
    <submittedName>
        <fullName evidence="1">Uncharacterized protein</fullName>
    </submittedName>
</protein>
<sequence>MATPSSPELEKVFSREALLTARFGGPEPVSWLLCLASLSPDQPLDEPPYRSGLLVVLHPPPVSILVTAGYRSAYSPPLHPAPFLVLSLESCTRVLPGTAVCEVDGRGTSLRGDQRPYS</sequence>
<evidence type="ECO:0000313" key="2">
    <source>
        <dbReference type="Proteomes" id="UP000324222"/>
    </source>
</evidence>
<dbReference type="AlphaFoldDB" id="A0A5B7FUR9"/>
<dbReference type="EMBL" id="VSRR010008417">
    <property type="protein sequence ID" value="MPC48693.1"/>
    <property type="molecule type" value="Genomic_DNA"/>
</dbReference>
<accession>A0A5B7FUR9</accession>
<keyword evidence="2" id="KW-1185">Reference proteome</keyword>
<evidence type="ECO:0000313" key="1">
    <source>
        <dbReference type="EMBL" id="MPC48693.1"/>
    </source>
</evidence>
<dbReference type="Proteomes" id="UP000324222">
    <property type="component" value="Unassembled WGS sequence"/>
</dbReference>
<organism evidence="1 2">
    <name type="scientific">Portunus trituberculatus</name>
    <name type="common">Swimming crab</name>
    <name type="synonym">Neptunus trituberculatus</name>
    <dbReference type="NCBI Taxonomy" id="210409"/>
    <lineage>
        <taxon>Eukaryota</taxon>
        <taxon>Metazoa</taxon>
        <taxon>Ecdysozoa</taxon>
        <taxon>Arthropoda</taxon>
        <taxon>Crustacea</taxon>
        <taxon>Multicrustacea</taxon>
        <taxon>Malacostraca</taxon>
        <taxon>Eumalacostraca</taxon>
        <taxon>Eucarida</taxon>
        <taxon>Decapoda</taxon>
        <taxon>Pleocyemata</taxon>
        <taxon>Brachyura</taxon>
        <taxon>Eubrachyura</taxon>
        <taxon>Portunoidea</taxon>
        <taxon>Portunidae</taxon>
        <taxon>Portuninae</taxon>
        <taxon>Portunus</taxon>
    </lineage>
</organism>
<proteinExistence type="predicted"/>
<name>A0A5B7FUR9_PORTR</name>